<name>A0A521DK41_9BACT</name>
<keyword evidence="1" id="KW-0175">Coiled coil</keyword>
<dbReference type="Gene3D" id="3.40.50.10770">
    <property type="entry name" value="Hypothetical protein VC1899 like domain (Restriction endonuclease-like)"/>
    <property type="match status" value="1"/>
</dbReference>
<keyword evidence="2" id="KW-0472">Membrane</keyword>
<dbReference type="EMBL" id="FXTM01000021">
    <property type="protein sequence ID" value="SMO71300.1"/>
    <property type="molecule type" value="Genomic_DNA"/>
</dbReference>
<dbReference type="Proteomes" id="UP000317315">
    <property type="component" value="Unassembled WGS sequence"/>
</dbReference>
<keyword evidence="4" id="KW-1185">Reference proteome</keyword>
<evidence type="ECO:0000256" key="1">
    <source>
        <dbReference type="SAM" id="Coils"/>
    </source>
</evidence>
<dbReference type="RefSeq" id="WP_142936005.1">
    <property type="nucleotide sequence ID" value="NZ_FXTM01000021.1"/>
</dbReference>
<reference evidence="3 4" key="1">
    <citation type="submission" date="2017-05" db="EMBL/GenBank/DDBJ databases">
        <authorList>
            <person name="Varghese N."/>
            <person name="Submissions S."/>
        </authorList>
    </citation>
    <scope>NUCLEOTIDE SEQUENCE [LARGE SCALE GENOMIC DNA]</scope>
    <source>
        <strain evidence="3 4">DSM 16304</strain>
    </source>
</reference>
<accession>A0A521DK41</accession>
<dbReference type="AlphaFoldDB" id="A0A521DK41"/>
<keyword evidence="2" id="KW-1133">Transmembrane helix</keyword>
<gene>
    <name evidence="3" type="ORF">SAMN06269117_12117</name>
</gene>
<feature type="coiled-coil region" evidence="1">
    <location>
        <begin position="109"/>
        <end position="136"/>
    </location>
</feature>
<evidence type="ECO:0000256" key="2">
    <source>
        <dbReference type="SAM" id="Phobius"/>
    </source>
</evidence>
<dbReference type="OrthoDB" id="14917at2"/>
<evidence type="ECO:0000313" key="4">
    <source>
        <dbReference type="Proteomes" id="UP000317315"/>
    </source>
</evidence>
<protein>
    <submittedName>
        <fullName evidence="3">CRISPR-associated protein (Cas_Cas02710)</fullName>
    </submittedName>
</protein>
<sequence>MFKGIKTHFRRAFISQIGFLFKDKKTAFITGFIISLLSIVAGWIPDGLNEFFFEKDAKGIILFGIAIFILTILILCAYKLSEELEYDIYEEEPEKRKVLILFLSDNKPNKDQIEEIIQSLKEISNLEEKIEKIQNSDIKNWRMPLEAIKFHLPKLEKIIVVTSPSSSKKFNLFRLLSETVFNKKLNFVEKKAADFESVKHIFNLIRKTFEELEKENYKDKDIIIDVTGGTKPVSIAGALTTSYYPSRKFQYISNVDYSVKSYDVRLISRD</sequence>
<organism evidence="3 4">
    <name type="scientific">Balnearium lithotrophicum</name>
    <dbReference type="NCBI Taxonomy" id="223788"/>
    <lineage>
        <taxon>Bacteria</taxon>
        <taxon>Pseudomonadati</taxon>
        <taxon>Aquificota</taxon>
        <taxon>Aquificia</taxon>
        <taxon>Desulfurobacteriales</taxon>
        <taxon>Desulfurobacteriaceae</taxon>
        <taxon>Balnearium</taxon>
    </lineage>
</organism>
<evidence type="ECO:0000313" key="3">
    <source>
        <dbReference type="EMBL" id="SMO71300.1"/>
    </source>
</evidence>
<feature type="transmembrane region" description="Helical" evidence="2">
    <location>
        <begin position="57"/>
        <end position="78"/>
    </location>
</feature>
<feature type="transmembrane region" description="Helical" evidence="2">
    <location>
        <begin position="26"/>
        <end position="45"/>
    </location>
</feature>
<proteinExistence type="predicted"/>
<keyword evidence="2" id="KW-0812">Transmembrane</keyword>